<organism evidence="2 3">
    <name type="scientific">Araneus ventricosus</name>
    <name type="common">Orbweaver spider</name>
    <name type="synonym">Epeira ventricosa</name>
    <dbReference type="NCBI Taxonomy" id="182803"/>
    <lineage>
        <taxon>Eukaryota</taxon>
        <taxon>Metazoa</taxon>
        <taxon>Ecdysozoa</taxon>
        <taxon>Arthropoda</taxon>
        <taxon>Chelicerata</taxon>
        <taxon>Arachnida</taxon>
        <taxon>Araneae</taxon>
        <taxon>Araneomorphae</taxon>
        <taxon>Entelegynae</taxon>
        <taxon>Araneoidea</taxon>
        <taxon>Araneidae</taxon>
        <taxon>Araneus</taxon>
    </lineage>
</organism>
<evidence type="ECO:0000313" key="3">
    <source>
        <dbReference type="Proteomes" id="UP000499080"/>
    </source>
</evidence>
<sequence>MNYFSVIRPPAGQITQPQSCAFLHGVDWKWTILGRRSLSATRGWPTQNGTAPLDPSRLAQCRAVLLAISFLLRFSGDFAVWSSLPWERDCGKTSNSSEPEMELAFIELGGKRSTTIPDGATNKGTGGS</sequence>
<name>A0A4Y2LMJ1_ARAVE</name>
<comment type="caution">
    <text evidence="2">The sequence shown here is derived from an EMBL/GenBank/DDBJ whole genome shotgun (WGS) entry which is preliminary data.</text>
</comment>
<accession>A0A4Y2LMJ1</accession>
<reference evidence="2 3" key="1">
    <citation type="journal article" date="2019" name="Sci. Rep.">
        <title>Orb-weaving spider Araneus ventricosus genome elucidates the spidroin gene catalogue.</title>
        <authorList>
            <person name="Kono N."/>
            <person name="Nakamura H."/>
            <person name="Ohtoshi R."/>
            <person name="Moran D.A.P."/>
            <person name="Shinohara A."/>
            <person name="Yoshida Y."/>
            <person name="Fujiwara M."/>
            <person name="Mori M."/>
            <person name="Tomita M."/>
            <person name="Arakawa K."/>
        </authorList>
    </citation>
    <scope>NUCLEOTIDE SEQUENCE [LARGE SCALE GENOMIC DNA]</scope>
</reference>
<dbReference type="Proteomes" id="UP000499080">
    <property type="component" value="Unassembled WGS sequence"/>
</dbReference>
<evidence type="ECO:0000313" key="2">
    <source>
        <dbReference type="EMBL" id="GBN16015.1"/>
    </source>
</evidence>
<keyword evidence="3" id="KW-1185">Reference proteome</keyword>
<proteinExistence type="predicted"/>
<dbReference type="AlphaFoldDB" id="A0A4Y2LMJ1"/>
<dbReference type="EMBL" id="BGPR01006092">
    <property type="protein sequence ID" value="GBN16015.1"/>
    <property type="molecule type" value="Genomic_DNA"/>
</dbReference>
<protein>
    <submittedName>
        <fullName evidence="2">Uncharacterized protein</fullName>
    </submittedName>
</protein>
<feature type="region of interest" description="Disordered" evidence="1">
    <location>
        <begin position="109"/>
        <end position="128"/>
    </location>
</feature>
<gene>
    <name evidence="2" type="ORF">AVEN_90073_1</name>
</gene>
<evidence type="ECO:0000256" key="1">
    <source>
        <dbReference type="SAM" id="MobiDB-lite"/>
    </source>
</evidence>